<reference evidence="9" key="1">
    <citation type="submission" date="2017-09" db="EMBL/GenBank/DDBJ databases">
        <title>Depth-based differentiation of microbial function through sediment-hosted aquifers and enrichment of novel symbionts in the deep terrestrial subsurface.</title>
        <authorList>
            <person name="Probst A.J."/>
            <person name="Ladd B."/>
            <person name="Jarett J.K."/>
            <person name="Geller-Mcgrath D.E."/>
            <person name="Sieber C.M.K."/>
            <person name="Emerson J.B."/>
            <person name="Anantharaman K."/>
            <person name="Thomas B.C."/>
            <person name="Malmstrom R."/>
            <person name="Stieglmeier M."/>
            <person name="Klingl A."/>
            <person name="Woyke T."/>
            <person name="Ryan C.M."/>
            <person name="Banfield J.F."/>
        </authorList>
    </citation>
    <scope>NUCLEOTIDE SEQUENCE [LARGE SCALE GENOMIC DNA]</scope>
</reference>
<evidence type="ECO:0000259" key="7">
    <source>
        <dbReference type="PROSITE" id="PS50901"/>
    </source>
</evidence>
<dbReference type="InterPro" id="IPR018541">
    <property type="entry name" value="Ftsk_gamma"/>
</dbReference>
<feature type="binding site" evidence="5">
    <location>
        <begin position="380"/>
        <end position="387"/>
    </location>
    <ligand>
        <name>ATP</name>
        <dbReference type="ChEBI" id="CHEBI:30616"/>
    </ligand>
</feature>
<comment type="similarity">
    <text evidence="1">Belongs to the FtsK/SpoIIIE/SftA family.</text>
</comment>
<dbReference type="InterPro" id="IPR002543">
    <property type="entry name" value="FtsK_dom"/>
</dbReference>
<dbReference type="SMART" id="SM00843">
    <property type="entry name" value="Ftsk_gamma"/>
    <property type="match status" value="1"/>
</dbReference>
<keyword evidence="4" id="KW-0238">DNA-binding</keyword>
<organism evidence="8 9">
    <name type="scientific">Candidatus Roizmanbacteria bacterium CG10_big_fil_rev_8_21_14_0_10_39_6</name>
    <dbReference type="NCBI Taxonomy" id="1974853"/>
    <lineage>
        <taxon>Bacteria</taxon>
        <taxon>Candidatus Roizmaniibacteriota</taxon>
    </lineage>
</organism>
<dbReference type="GO" id="GO:0005524">
    <property type="term" value="F:ATP binding"/>
    <property type="evidence" value="ECO:0007669"/>
    <property type="project" value="UniProtKB-UniRule"/>
</dbReference>
<gene>
    <name evidence="8" type="ORF">COU88_03320</name>
</gene>
<dbReference type="Proteomes" id="UP000229554">
    <property type="component" value="Unassembled WGS sequence"/>
</dbReference>
<dbReference type="CDD" id="cd01127">
    <property type="entry name" value="TrwB_TraG_TraD_VirD4"/>
    <property type="match status" value="1"/>
</dbReference>
<feature type="domain" description="FtsK" evidence="7">
    <location>
        <begin position="363"/>
        <end position="552"/>
    </location>
</feature>
<dbReference type="Gene3D" id="3.40.50.300">
    <property type="entry name" value="P-loop containing nucleotide triphosphate hydrolases"/>
    <property type="match status" value="1"/>
</dbReference>
<dbReference type="Gene3D" id="3.30.980.40">
    <property type="match status" value="1"/>
</dbReference>
<dbReference type="Pfam" id="PF01580">
    <property type="entry name" value="FtsK_SpoIIIE"/>
    <property type="match status" value="1"/>
</dbReference>
<evidence type="ECO:0000256" key="5">
    <source>
        <dbReference type="PROSITE-ProRule" id="PRU00289"/>
    </source>
</evidence>
<proteinExistence type="inferred from homology"/>
<dbReference type="AlphaFoldDB" id="A0A2M8KS83"/>
<dbReference type="InterPro" id="IPR036390">
    <property type="entry name" value="WH_DNA-bd_sf"/>
</dbReference>
<evidence type="ECO:0000256" key="3">
    <source>
        <dbReference type="ARBA" id="ARBA00022840"/>
    </source>
</evidence>
<keyword evidence="6" id="KW-0812">Transmembrane</keyword>
<evidence type="ECO:0000313" key="9">
    <source>
        <dbReference type="Proteomes" id="UP000229554"/>
    </source>
</evidence>
<dbReference type="PROSITE" id="PS50901">
    <property type="entry name" value="FTSK"/>
    <property type="match status" value="1"/>
</dbReference>
<evidence type="ECO:0000313" key="8">
    <source>
        <dbReference type="EMBL" id="PJE62750.1"/>
    </source>
</evidence>
<evidence type="ECO:0000256" key="6">
    <source>
        <dbReference type="SAM" id="Phobius"/>
    </source>
</evidence>
<dbReference type="SUPFAM" id="SSF46785">
    <property type="entry name" value="Winged helix' DNA-binding domain"/>
    <property type="match status" value="1"/>
</dbReference>
<evidence type="ECO:0000256" key="4">
    <source>
        <dbReference type="ARBA" id="ARBA00023125"/>
    </source>
</evidence>
<evidence type="ECO:0000256" key="2">
    <source>
        <dbReference type="ARBA" id="ARBA00022741"/>
    </source>
</evidence>
<name>A0A2M8KS83_9BACT</name>
<dbReference type="Gene3D" id="1.10.10.10">
    <property type="entry name" value="Winged helix-like DNA-binding domain superfamily/Winged helix DNA-binding domain"/>
    <property type="match status" value="1"/>
</dbReference>
<feature type="transmembrane region" description="Helical" evidence="6">
    <location>
        <begin position="58"/>
        <end position="77"/>
    </location>
</feature>
<sequence length="704" mass="77892">MGRKKAIKIPFTKTKIKSNTVFSVFSLLLFLTFVLLMFSFNHRAQALNSIQRWMQDSYGRGALLFPFIFLLLAGLFIQTKKLKIVKPNWFIGYILLFVSYLAIFQGGSIGENIFVQTSFLISTPGALATYFVVFLIGLLIMFELSIHEFLQLVVTIGKQVGKIISLVFAGKPRRKAASSKDDFVGDSHAMPVLPFKLPQEQKQASAQQELPVDTKFKSGIAGISKNWKFPSTALLDDPKNIEADRGDVKKNSDGIEEALESFGIRARVLDINYGPAVTQYALQIAKGVKLNKITSLSNNLALALAAPNGQIRIEAHIPGKALVGVEVPNIKAQTVTLKQMLTSPLFADRSKLLQVPMGLDVTGKPVSIEIDSMPHILVAGTTGSGKSVCLSSWICTFLYRTTPDEVKLLLIDPKRVTFSMFDGIPHLLTNIINNPKDTISALKWAVNQMDERLKILAEAKSRDIQSYNESAEKEETRMPRIIIIIDELADLMMYASKEVEDTITRIAQMARAVGIYLVLATQRPSVDVITGLMKANIPARISFNVSSMIDSRVIIDTPGAEKLLGKGDMLFVSPSQQKPIRIQSPFVSESEIKRIVEHFKKVEAPVHYTEEVTQGTIKSTMDTSGKITFKSANGDPRFADAVRLACQHRKASASFFQRFLSIGYSRAARLLDDLEREGVVGPPNGSKPREVLVRAPEEVLGTQQ</sequence>
<dbReference type="Pfam" id="PF09397">
    <property type="entry name" value="FtsK_gamma"/>
    <property type="match status" value="1"/>
</dbReference>
<dbReference type="Pfam" id="PF17854">
    <property type="entry name" value="FtsK_alpha"/>
    <property type="match status" value="1"/>
</dbReference>
<dbReference type="SUPFAM" id="SSF52540">
    <property type="entry name" value="P-loop containing nucleoside triphosphate hydrolases"/>
    <property type="match status" value="1"/>
</dbReference>
<dbReference type="GO" id="GO:0003677">
    <property type="term" value="F:DNA binding"/>
    <property type="evidence" value="ECO:0007669"/>
    <property type="project" value="UniProtKB-KW"/>
</dbReference>
<evidence type="ECO:0000256" key="1">
    <source>
        <dbReference type="ARBA" id="ARBA00006474"/>
    </source>
</evidence>
<feature type="transmembrane region" description="Helical" evidence="6">
    <location>
        <begin position="119"/>
        <end position="142"/>
    </location>
</feature>
<dbReference type="InterPro" id="IPR041027">
    <property type="entry name" value="FtsK_alpha"/>
</dbReference>
<dbReference type="EMBL" id="PFED01000132">
    <property type="protein sequence ID" value="PJE62750.1"/>
    <property type="molecule type" value="Genomic_DNA"/>
</dbReference>
<dbReference type="InterPro" id="IPR050206">
    <property type="entry name" value="FtsK/SpoIIIE/SftA"/>
</dbReference>
<dbReference type="InterPro" id="IPR036388">
    <property type="entry name" value="WH-like_DNA-bd_sf"/>
</dbReference>
<dbReference type="PANTHER" id="PTHR22683:SF41">
    <property type="entry name" value="DNA TRANSLOCASE FTSK"/>
    <property type="match status" value="1"/>
</dbReference>
<keyword evidence="6" id="KW-1133">Transmembrane helix</keyword>
<keyword evidence="6" id="KW-0472">Membrane</keyword>
<keyword evidence="3 5" id="KW-0067">ATP-binding</keyword>
<dbReference type="InterPro" id="IPR027417">
    <property type="entry name" value="P-loop_NTPase"/>
</dbReference>
<accession>A0A2M8KS83</accession>
<protein>
    <submittedName>
        <fullName evidence="8">DNA translocase FtsK</fullName>
    </submittedName>
</protein>
<comment type="caution">
    <text evidence="8">The sequence shown here is derived from an EMBL/GenBank/DDBJ whole genome shotgun (WGS) entry which is preliminary data.</text>
</comment>
<dbReference type="PANTHER" id="PTHR22683">
    <property type="entry name" value="SPORULATION PROTEIN RELATED"/>
    <property type="match status" value="1"/>
</dbReference>
<feature type="transmembrane region" description="Helical" evidence="6">
    <location>
        <begin position="89"/>
        <end position="107"/>
    </location>
</feature>
<feature type="transmembrane region" description="Helical" evidence="6">
    <location>
        <begin position="21"/>
        <end position="38"/>
    </location>
</feature>
<keyword evidence="2 5" id="KW-0547">Nucleotide-binding</keyword>